<dbReference type="Gene3D" id="1.20.120.430">
    <property type="entry name" value="tRNA modification GTPase MnmE domain 2"/>
    <property type="match status" value="1"/>
</dbReference>
<gene>
    <name evidence="3" type="ORF">METZ01_LOCUS347133</name>
</gene>
<dbReference type="InterPro" id="IPR025867">
    <property type="entry name" value="MnmE_helical"/>
</dbReference>
<organism evidence="3">
    <name type="scientific">marine metagenome</name>
    <dbReference type="NCBI Taxonomy" id="408172"/>
    <lineage>
        <taxon>unclassified sequences</taxon>
        <taxon>metagenomes</taxon>
        <taxon>ecological metagenomes</taxon>
    </lineage>
</organism>
<dbReference type="SUPFAM" id="SSF103025">
    <property type="entry name" value="Folate-binding domain"/>
    <property type="match status" value="1"/>
</dbReference>
<evidence type="ECO:0000259" key="1">
    <source>
        <dbReference type="Pfam" id="PF10396"/>
    </source>
</evidence>
<dbReference type="Pfam" id="PF10396">
    <property type="entry name" value="TrmE_N"/>
    <property type="match status" value="1"/>
</dbReference>
<evidence type="ECO:0000313" key="3">
    <source>
        <dbReference type="EMBL" id="SVC94279.1"/>
    </source>
</evidence>
<evidence type="ECO:0000259" key="2">
    <source>
        <dbReference type="Pfam" id="PF12631"/>
    </source>
</evidence>
<dbReference type="InterPro" id="IPR027266">
    <property type="entry name" value="TrmE/GcvT-like"/>
</dbReference>
<name>A0A382R9A3_9ZZZZ</name>
<dbReference type="Gene3D" id="3.30.1360.120">
    <property type="entry name" value="Probable tRNA modification gtpase trme, domain 1"/>
    <property type="match status" value="1"/>
</dbReference>
<feature type="domain" description="GTP-binding protein TrmE N-terminal" evidence="1">
    <location>
        <begin position="7"/>
        <end position="120"/>
    </location>
</feature>
<dbReference type="GO" id="GO:0005829">
    <property type="term" value="C:cytosol"/>
    <property type="evidence" value="ECO:0007669"/>
    <property type="project" value="TreeGrafter"/>
</dbReference>
<proteinExistence type="predicted"/>
<dbReference type="SUPFAM" id="SSF116878">
    <property type="entry name" value="TrmE connector domain"/>
    <property type="match status" value="1"/>
</dbReference>
<dbReference type="InterPro" id="IPR018948">
    <property type="entry name" value="GTP-bd_TrmE_N"/>
</dbReference>
<feature type="non-terminal residue" evidence="3">
    <location>
        <position position="180"/>
    </location>
</feature>
<dbReference type="InterPro" id="IPR027368">
    <property type="entry name" value="MnmE_dom2"/>
</dbReference>
<dbReference type="PANTHER" id="PTHR42714:SF2">
    <property type="entry name" value="TRNA MODIFICATION GTPASE GTPBP3, MITOCHONDRIAL"/>
    <property type="match status" value="1"/>
</dbReference>
<reference evidence="3" key="1">
    <citation type="submission" date="2018-05" db="EMBL/GenBank/DDBJ databases">
        <authorList>
            <person name="Lanie J.A."/>
            <person name="Ng W.-L."/>
            <person name="Kazmierczak K.M."/>
            <person name="Andrzejewski T.M."/>
            <person name="Davidsen T.M."/>
            <person name="Wayne K.J."/>
            <person name="Tettelin H."/>
            <person name="Glass J.I."/>
            <person name="Rusch D."/>
            <person name="Podicherti R."/>
            <person name="Tsui H.-C.T."/>
            <person name="Winkler M.E."/>
        </authorList>
    </citation>
    <scope>NUCLEOTIDE SEQUENCE</scope>
</reference>
<feature type="domain" description="MnmE helical" evidence="2">
    <location>
        <begin position="123"/>
        <end position="180"/>
    </location>
</feature>
<accession>A0A382R9A3</accession>
<dbReference type="AlphaFoldDB" id="A0A382R9A3"/>
<evidence type="ECO:0008006" key="4">
    <source>
        <dbReference type="Google" id="ProtNLM"/>
    </source>
</evidence>
<dbReference type="Pfam" id="PF12631">
    <property type="entry name" value="MnmE_helical"/>
    <property type="match status" value="1"/>
</dbReference>
<dbReference type="GO" id="GO:0002098">
    <property type="term" value="P:tRNA wobble uridine modification"/>
    <property type="evidence" value="ECO:0007669"/>
    <property type="project" value="TreeGrafter"/>
</dbReference>
<sequence length="180" mass="19515">MPANKDTIAAIATPPGRSGIGVIRVSGKLSRKIYQALTGRQPKDRYAHHVSFKSSSNQTIDKGISLYFKGPASYTGEDVMECYAHGNRIILGMLLDEIISLGARAALPGEFTEKSFLNDKIDLVQAEAVADLIDSNSKKAARSAMRSLDGVFSDSVLDLKEKIINVKALLEATLDFPDED</sequence>
<dbReference type="EMBL" id="UINC01120051">
    <property type="protein sequence ID" value="SVC94279.1"/>
    <property type="molecule type" value="Genomic_DNA"/>
</dbReference>
<dbReference type="GO" id="GO:0030488">
    <property type="term" value="P:tRNA methylation"/>
    <property type="evidence" value="ECO:0007669"/>
    <property type="project" value="TreeGrafter"/>
</dbReference>
<protein>
    <recommendedName>
        <fullName evidence="4">GTP-binding protein TrmE N-terminal domain-containing protein</fullName>
    </recommendedName>
</protein>
<dbReference type="CDD" id="cd14858">
    <property type="entry name" value="TrmE_N"/>
    <property type="match status" value="1"/>
</dbReference>
<dbReference type="PANTHER" id="PTHR42714">
    <property type="entry name" value="TRNA MODIFICATION GTPASE GTPBP3"/>
    <property type="match status" value="1"/>
</dbReference>